<dbReference type="CDD" id="cd02603">
    <property type="entry name" value="HAD_sEH-N_like"/>
    <property type="match status" value="1"/>
</dbReference>
<dbReference type="InterPro" id="IPR023214">
    <property type="entry name" value="HAD_sf"/>
</dbReference>
<dbReference type="SUPFAM" id="SSF56784">
    <property type="entry name" value="HAD-like"/>
    <property type="match status" value="1"/>
</dbReference>
<dbReference type="InterPro" id="IPR036412">
    <property type="entry name" value="HAD-like_sf"/>
</dbReference>
<evidence type="ECO:0000313" key="2">
    <source>
        <dbReference type="Proteomes" id="UP001500279"/>
    </source>
</evidence>
<reference evidence="2" key="1">
    <citation type="journal article" date="2019" name="Int. J. Syst. Evol. Microbiol.">
        <title>The Global Catalogue of Microorganisms (GCM) 10K type strain sequencing project: providing services to taxonomists for standard genome sequencing and annotation.</title>
        <authorList>
            <consortium name="The Broad Institute Genomics Platform"/>
            <consortium name="The Broad Institute Genome Sequencing Center for Infectious Disease"/>
            <person name="Wu L."/>
            <person name="Ma J."/>
        </authorList>
    </citation>
    <scope>NUCLEOTIDE SEQUENCE [LARGE SCALE GENOMIC DNA]</scope>
    <source>
        <strain evidence="2">JCM 15503</strain>
    </source>
</reference>
<dbReference type="SFLD" id="SFLDG01129">
    <property type="entry name" value="C1.5:_HAD__Beta-PGM__Phosphata"/>
    <property type="match status" value="1"/>
</dbReference>
<comment type="caution">
    <text evidence="1">The sequence shown here is derived from an EMBL/GenBank/DDBJ whole genome shotgun (WGS) entry which is preliminary data.</text>
</comment>
<dbReference type="Proteomes" id="UP001500279">
    <property type="component" value="Unassembled WGS sequence"/>
</dbReference>
<protein>
    <submittedName>
        <fullName evidence="1">HAD family phosphatase</fullName>
    </submittedName>
</protein>
<dbReference type="PANTHER" id="PTHR43611:SF3">
    <property type="entry name" value="FLAVIN MONONUCLEOTIDE HYDROLASE 1, CHLOROPLATIC"/>
    <property type="match status" value="1"/>
</dbReference>
<gene>
    <name evidence="1" type="ORF">GCM10009107_33420</name>
</gene>
<dbReference type="NCBIfam" id="TIGR01509">
    <property type="entry name" value="HAD-SF-IA-v3"/>
    <property type="match status" value="1"/>
</dbReference>
<keyword evidence="2" id="KW-1185">Reference proteome</keyword>
<accession>A0ABN1K5S2</accession>
<name>A0ABN1K5S2_9BURK</name>
<proteinExistence type="predicted"/>
<dbReference type="PANTHER" id="PTHR43611">
    <property type="entry name" value="ALPHA-D-GLUCOSE 1-PHOSPHATE PHOSPHATASE"/>
    <property type="match status" value="1"/>
</dbReference>
<dbReference type="Pfam" id="PF00702">
    <property type="entry name" value="Hydrolase"/>
    <property type="match status" value="1"/>
</dbReference>
<organism evidence="1 2">
    <name type="scientific">Ideonella azotifigens</name>
    <dbReference type="NCBI Taxonomy" id="513160"/>
    <lineage>
        <taxon>Bacteria</taxon>
        <taxon>Pseudomonadati</taxon>
        <taxon>Pseudomonadota</taxon>
        <taxon>Betaproteobacteria</taxon>
        <taxon>Burkholderiales</taxon>
        <taxon>Sphaerotilaceae</taxon>
        <taxon>Ideonella</taxon>
    </lineage>
</organism>
<dbReference type="InterPro" id="IPR006439">
    <property type="entry name" value="HAD-SF_hydro_IA"/>
</dbReference>
<dbReference type="EMBL" id="BAAAEW010000022">
    <property type="protein sequence ID" value="GAA0755684.1"/>
    <property type="molecule type" value="Genomic_DNA"/>
</dbReference>
<sequence>MDVAESAVRPAVIFDFGGVLFRWNPAELLALVLADRVRNAADAEHWKLQFFQQYEGDWGAFDSGLIDVAELVRRIAARTDLAEAEVRAVVDAVPGYLTPQPGTVAVLRALKEAGHRLFFLSNMPAPYAEHLRRTHDFLGWFEDGVFSSEVKMGKPDAEVFKLALTRFGLRPEQALFIDDHPINLTAANALGLPAVLFTSAEQLGLDLQARGLLDPAEGLSAGSAAHA</sequence>
<evidence type="ECO:0000313" key="1">
    <source>
        <dbReference type="EMBL" id="GAA0755684.1"/>
    </source>
</evidence>
<dbReference type="SFLD" id="SFLDS00003">
    <property type="entry name" value="Haloacid_Dehalogenase"/>
    <property type="match status" value="1"/>
</dbReference>
<dbReference type="Gene3D" id="3.40.50.1000">
    <property type="entry name" value="HAD superfamily/HAD-like"/>
    <property type="match status" value="1"/>
</dbReference>